<dbReference type="AlphaFoldDB" id="A0A0F9JYV7"/>
<reference evidence="1" key="1">
    <citation type="journal article" date="2015" name="Nature">
        <title>Complex archaea that bridge the gap between prokaryotes and eukaryotes.</title>
        <authorList>
            <person name="Spang A."/>
            <person name="Saw J.H."/>
            <person name="Jorgensen S.L."/>
            <person name="Zaremba-Niedzwiedzka K."/>
            <person name="Martijn J."/>
            <person name="Lind A.E."/>
            <person name="van Eijk R."/>
            <person name="Schleper C."/>
            <person name="Guy L."/>
            <person name="Ettema T.J."/>
        </authorList>
    </citation>
    <scope>NUCLEOTIDE SEQUENCE</scope>
</reference>
<comment type="caution">
    <text evidence="1">The sequence shown here is derived from an EMBL/GenBank/DDBJ whole genome shotgun (WGS) entry which is preliminary data.</text>
</comment>
<gene>
    <name evidence="1" type="ORF">LCGC14_1394960</name>
</gene>
<protein>
    <submittedName>
        <fullName evidence="1">Uncharacterized protein</fullName>
    </submittedName>
</protein>
<evidence type="ECO:0000313" key="1">
    <source>
        <dbReference type="EMBL" id="KKM74979.1"/>
    </source>
</evidence>
<organism evidence="1">
    <name type="scientific">marine sediment metagenome</name>
    <dbReference type="NCBI Taxonomy" id="412755"/>
    <lineage>
        <taxon>unclassified sequences</taxon>
        <taxon>metagenomes</taxon>
        <taxon>ecological metagenomes</taxon>
    </lineage>
</organism>
<accession>A0A0F9JYV7</accession>
<sequence>MTTPCDYEGVCRPDCPRRGDDCDGNIELMTIHEREEW</sequence>
<proteinExistence type="predicted"/>
<name>A0A0F9JYV7_9ZZZZ</name>
<dbReference type="EMBL" id="LAZR01009053">
    <property type="protein sequence ID" value="KKM74979.1"/>
    <property type="molecule type" value="Genomic_DNA"/>
</dbReference>